<keyword evidence="2" id="KW-0645">Protease</keyword>
<dbReference type="GO" id="GO:0006508">
    <property type="term" value="P:proteolysis"/>
    <property type="evidence" value="ECO:0007669"/>
    <property type="project" value="UniProtKB-KW"/>
</dbReference>
<keyword evidence="1" id="KW-0031">Aminopeptidase</keyword>
<name>A0A915ENL2_9BILA</name>
<dbReference type="AlphaFoldDB" id="A0A915ENL2"/>
<dbReference type="GO" id="GO:0004177">
    <property type="term" value="F:aminopeptidase activity"/>
    <property type="evidence" value="ECO:0007669"/>
    <property type="project" value="UniProtKB-KW"/>
</dbReference>
<evidence type="ECO:0000256" key="8">
    <source>
        <dbReference type="SAM" id="MobiDB-lite"/>
    </source>
</evidence>
<evidence type="ECO:0000256" key="5">
    <source>
        <dbReference type="ARBA" id="ARBA00034848"/>
    </source>
</evidence>
<reference evidence="10" key="1">
    <citation type="submission" date="2022-11" db="UniProtKB">
        <authorList>
            <consortium name="WormBaseParasite"/>
        </authorList>
    </citation>
    <scope>IDENTIFICATION</scope>
</reference>
<keyword evidence="9" id="KW-1185">Reference proteome</keyword>
<keyword evidence="3" id="KW-0378">Hydrolase</keyword>
<evidence type="ECO:0000256" key="7">
    <source>
        <dbReference type="ARBA" id="ARBA00049041"/>
    </source>
</evidence>
<evidence type="ECO:0000256" key="3">
    <source>
        <dbReference type="ARBA" id="ARBA00022801"/>
    </source>
</evidence>
<protein>
    <recommendedName>
        <fullName evidence="5">Actin maturation protease</fullName>
    </recommendedName>
    <alternativeName>
        <fullName evidence="6">Actin aminopeptidase ACTMAP</fullName>
    </alternativeName>
</protein>
<evidence type="ECO:0000256" key="4">
    <source>
        <dbReference type="ARBA" id="ARBA00034725"/>
    </source>
</evidence>
<comment type="catalytic activity">
    <reaction evidence="7">
        <text>N-terminal N(alpha)-acetyl-L-cysteinyl-L-aspartyl-[protein] + H2O = N-terminal L-aspartyl-[protein] + N-acetyl-L-cysteine</text>
        <dbReference type="Rhea" id="RHEA:74579"/>
        <dbReference type="Rhea" id="RHEA-COMP:12669"/>
        <dbReference type="Rhea" id="RHEA-COMP:18395"/>
        <dbReference type="ChEBI" id="CHEBI:15377"/>
        <dbReference type="ChEBI" id="CHEBI:64720"/>
        <dbReference type="ChEBI" id="CHEBI:78236"/>
        <dbReference type="ChEBI" id="CHEBI:193599"/>
    </reaction>
    <physiologicalReaction direction="left-to-right" evidence="7">
        <dbReference type="Rhea" id="RHEA:74580"/>
    </physiologicalReaction>
</comment>
<evidence type="ECO:0000256" key="6">
    <source>
        <dbReference type="ARBA" id="ARBA00034908"/>
    </source>
</evidence>
<evidence type="ECO:0000313" key="10">
    <source>
        <dbReference type="WBParaSite" id="jg7816"/>
    </source>
</evidence>
<dbReference type="Proteomes" id="UP000887574">
    <property type="component" value="Unplaced"/>
</dbReference>
<comment type="similarity">
    <text evidence="4">Belongs to the ACTMAP family.</text>
</comment>
<feature type="region of interest" description="Disordered" evidence="8">
    <location>
        <begin position="1"/>
        <end position="81"/>
    </location>
</feature>
<dbReference type="WBParaSite" id="jg7816">
    <property type="protein sequence ID" value="jg7816"/>
    <property type="gene ID" value="jg7816"/>
</dbReference>
<dbReference type="InterPro" id="IPR040043">
    <property type="entry name" value="ACTMAP"/>
</dbReference>
<evidence type="ECO:0000313" key="9">
    <source>
        <dbReference type="Proteomes" id="UP000887574"/>
    </source>
</evidence>
<organism evidence="9 10">
    <name type="scientific">Ditylenchus dipsaci</name>
    <dbReference type="NCBI Taxonomy" id="166011"/>
    <lineage>
        <taxon>Eukaryota</taxon>
        <taxon>Metazoa</taxon>
        <taxon>Ecdysozoa</taxon>
        <taxon>Nematoda</taxon>
        <taxon>Chromadorea</taxon>
        <taxon>Rhabditida</taxon>
        <taxon>Tylenchina</taxon>
        <taxon>Tylenchomorpha</taxon>
        <taxon>Sphaerularioidea</taxon>
        <taxon>Anguinidae</taxon>
        <taxon>Anguininae</taxon>
        <taxon>Ditylenchus</taxon>
    </lineage>
</organism>
<feature type="compositionally biased region" description="Low complexity" evidence="8">
    <location>
        <begin position="37"/>
        <end position="52"/>
    </location>
</feature>
<dbReference type="Pfam" id="PF21646">
    <property type="entry name" value="ACTMAP-like_C"/>
    <property type="match status" value="1"/>
</dbReference>
<dbReference type="PANTHER" id="PTHR28631:SF1">
    <property type="entry name" value="ACTIN MATURATION PROTEASE"/>
    <property type="match status" value="1"/>
</dbReference>
<evidence type="ECO:0000256" key="2">
    <source>
        <dbReference type="ARBA" id="ARBA00022670"/>
    </source>
</evidence>
<sequence>MDKYQGKDINGRRIKLIDDTQGGHSRSRSRSPRSRSRSPASRSRSPRSRSPVGNGGGRGRSRSRSYSGSRSPVPMGTRHMVGQSKNSVIQFTILIIELQNGKPICGFSSLTAAAKTLCDPDALFTIDEAMRIAKEMGKTKEGEIFSADWMAEISNHLFPTTHAYASAFPTPSALLTVLGSKKKQLILVPYDCDKNFEPCEKDGKNAHWAVLTGFLVAKPECENNKISWFDPKHRMVEVEDERLFIIAFHGKSK</sequence>
<evidence type="ECO:0000256" key="1">
    <source>
        <dbReference type="ARBA" id="ARBA00022438"/>
    </source>
</evidence>
<accession>A0A915ENL2</accession>
<proteinExistence type="inferred from homology"/>
<feature type="compositionally biased region" description="Basic and acidic residues" evidence="8">
    <location>
        <begin position="1"/>
        <end position="18"/>
    </location>
</feature>
<dbReference type="PANTHER" id="PTHR28631">
    <property type="entry name" value="UPF0692 PROTEIN C19ORF54"/>
    <property type="match status" value="1"/>
</dbReference>
<feature type="compositionally biased region" description="Basic residues" evidence="8">
    <location>
        <begin position="25"/>
        <end position="36"/>
    </location>
</feature>